<reference evidence="1" key="1">
    <citation type="submission" date="2023-04" db="EMBL/GenBank/DDBJ databases">
        <title>Draft Genome sequencing of Naganishia species isolated from polar environments using Oxford Nanopore Technology.</title>
        <authorList>
            <person name="Leo P."/>
            <person name="Venkateswaran K."/>
        </authorList>
    </citation>
    <scope>NUCLEOTIDE SEQUENCE</scope>
    <source>
        <strain evidence="1">DBVPG 5303</strain>
    </source>
</reference>
<gene>
    <name evidence="1" type="ORF">QFC24_004337</name>
</gene>
<sequence>MSLPPASYDPRRIFMFNLPKFNVGSKGREIGTYVAGGLYMIPEYNEYAYYGGANVGMNGGLMLSAIVLWIAQSASDEYRYELTL</sequence>
<evidence type="ECO:0000313" key="1">
    <source>
        <dbReference type="EMBL" id="KAJ9122110.1"/>
    </source>
</evidence>
<keyword evidence="2" id="KW-1185">Reference proteome</keyword>
<dbReference type="Proteomes" id="UP001234202">
    <property type="component" value="Unassembled WGS sequence"/>
</dbReference>
<dbReference type="EMBL" id="JASBWV010000015">
    <property type="protein sequence ID" value="KAJ9122110.1"/>
    <property type="molecule type" value="Genomic_DNA"/>
</dbReference>
<evidence type="ECO:0000313" key="2">
    <source>
        <dbReference type="Proteomes" id="UP001234202"/>
    </source>
</evidence>
<comment type="caution">
    <text evidence="1">The sequence shown here is derived from an EMBL/GenBank/DDBJ whole genome shotgun (WGS) entry which is preliminary data.</text>
</comment>
<name>A0ACC2XDI9_9TREE</name>
<accession>A0ACC2XDI9</accession>
<proteinExistence type="predicted"/>
<organism evidence="1 2">
    <name type="scientific">Naganishia onofrii</name>
    <dbReference type="NCBI Taxonomy" id="1851511"/>
    <lineage>
        <taxon>Eukaryota</taxon>
        <taxon>Fungi</taxon>
        <taxon>Dikarya</taxon>
        <taxon>Basidiomycota</taxon>
        <taxon>Agaricomycotina</taxon>
        <taxon>Tremellomycetes</taxon>
        <taxon>Filobasidiales</taxon>
        <taxon>Filobasidiaceae</taxon>
        <taxon>Naganishia</taxon>
    </lineage>
</organism>
<protein>
    <submittedName>
        <fullName evidence="1">Uncharacterized protein</fullName>
    </submittedName>
</protein>